<evidence type="ECO:0000313" key="3">
    <source>
        <dbReference type="Proteomes" id="UP000773614"/>
    </source>
</evidence>
<dbReference type="Proteomes" id="UP000773614">
    <property type="component" value="Unassembled WGS sequence"/>
</dbReference>
<sequence>MPPGFVVPLFVNTAPDNRLYVQQITQDDRIRSFEAIDIGDARVTPYDGGSIRAPGDLALWSFQFEDESCVVDIRPALRATLAKGESRFSPLLRLQIATLFEASDLAAHVGAAHRFLGQIAPRSADLWRDLVILLPRVRKTASGSLKHLDSRLHAAINAIDLETHGDTLRVTVPANLVENAGGESAFARSLSALKPIFAALGIVHLDIQQRSFEAPSGPLFRPSGLAIVHCLRESEAAPARKLRGVRHLVQPDIVDSQGVLNRAKLPDPREIVFLLVEDEPEQLRAAALIAQATAGLSSMTAALIVPRIFGKGRQQLHTPIRKTVQVSALGSHCRWVAFCGDVIDYDDDGYEPLGTNPHFDRQISDVARWTPHALRACLRAGQTGVSALHALSNATSESKSASIASAASRGKDAGAVAATAALTASRRTEHPAARAKLIVLVAFHNRAISAQTRDEIEHAARAHNPEAKILVVEEHREDMLKRVRVVAFSTGSRRVARDTYTPPARFMPLVRAGWKVGPSPPRSPWQAHTIIHGGHSYPLRFEPQLVVTEGNVDDIIRSTPMHHGEVALLVQTISDDPAVDRLLTSGIFCAEISSRQSFDRFGHHPGSAIRSAQAGLSRPLICERLSHLTRHFVLSALVDLMIRWQVDGKTYTHWVASGNESEPTLEQFEMYRVTQDGTCFFKGIIRLDAAETDVPKLRYAFGMALERTGVRLTRLKAVEGEYDVRAEARRRFDDRFDASHGRDHRKRVARSDTASAGADAQLELPGLSDPERSPDN</sequence>
<dbReference type="EMBL" id="SPKJ01000023">
    <property type="protein sequence ID" value="MYZ47883.1"/>
    <property type="molecule type" value="Genomic_DNA"/>
</dbReference>
<dbReference type="RefSeq" id="WP_161140231.1">
    <property type="nucleotide sequence ID" value="NZ_SPKJ01000023.1"/>
</dbReference>
<evidence type="ECO:0000256" key="1">
    <source>
        <dbReference type="SAM" id="MobiDB-lite"/>
    </source>
</evidence>
<feature type="region of interest" description="Disordered" evidence="1">
    <location>
        <begin position="739"/>
        <end position="776"/>
    </location>
</feature>
<protein>
    <submittedName>
        <fullName evidence="2">Uncharacterized protein</fullName>
    </submittedName>
</protein>
<keyword evidence="3" id="KW-1185">Reference proteome</keyword>
<gene>
    <name evidence="2" type="ORF">E4O86_09185</name>
</gene>
<reference evidence="2" key="1">
    <citation type="submission" date="2019-03" db="EMBL/GenBank/DDBJ databases">
        <title>Afifella sp. nov., isolated from activated sludge.</title>
        <authorList>
            <person name="Li Q."/>
            <person name="Liu Y."/>
        </authorList>
    </citation>
    <scope>NUCLEOTIDE SEQUENCE</scope>
    <source>
        <strain evidence="2">L72</strain>
    </source>
</reference>
<dbReference type="OrthoDB" id="8457126at2"/>
<name>A0A964WTD5_9HYPH</name>
<organism evidence="2 3">
    <name type="scientific">Propylenella binzhouense</name>
    <dbReference type="NCBI Taxonomy" id="2555902"/>
    <lineage>
        <taxon>Bacteria</taxon>
        <taxon>Pseudomonadati</taxon>
        <taxon>Pseudomonadota</taxon>
        <taxon>Alphaproteobacteria</taxon>
        <taxon>Hyphomicrobiales</taxon>
        <taxon>Propylenellaceae</taxon>
        <taxon>Propylenella</taxon>
    </lineage>
</organism>
<accession>A0A964WTD5</accession>
<dbReference type="AlphaFoldDB" id="A0A964WTD5"/>
<proteinExistence type="predicted"/>
<comment type="caution">
    <text evidence="2">The sequence shown here is derived from an EMBL/GenBank/DDBJ whole genome shotgun (WGS) entry which is preliminary data.</text>
</comment>
<evidence type="ECO:0000313" key="2">
    <source>
        <dbReference type="EMBL" id="MYZ47883.1"/>
    </source>
</evidence>